<organism evidence="2 3">
    <name type="scientific">Candidatus Daviesbacteria bacterium RIFCSPHIGHO2_02_FULL_39_12</name>
    <dbReference type="NCBI Taxonomy" id="1797770"/>
    <lineage>
        <taxon>Bacteria</taxon>
        <taxon>Candidatus Daviesiibacteriota</taxon>
    </lineage>
</organism>
<dbReference type="AlphaFoldDB" id="A0A1F5J9H7"/>
<protein>
    <submittedName>
        <fullName evidence="2">Uncharacterized protein</fullName>
    </submittedName>
</protein>
<sequence>MMVALGHTAVGVIVGVTGFQLFDQTDLIGGLAITGAAGVISHYLADFIPHGHFVGPDKIKQNLLPIIIFDLLLPIVLLLGAVYLRVGFSDKLLFVLFGIGGAHLPDVLDGLLMINLIKAKGIIKMENDFHQALHWHGTGSKTLLLGIRDIWQIIMVFLAWYMI</sequence>
<keyword evidence="1" id="KW-1133">Transmembrane helix</keyword>
<evidence type="ECO:0000313" key="2">
    <source>
        <dbReference type="EMBL" id="OGE25286.1"/>
    </source>
</evidence>
<proteinExistence type="predicted"/>
<reference evidence="2 3" key="1">
    <citation type="journal article" date="2016" name="Nat. Commun.">
        <title>Thousands of microbial genomes shed light on interconnected biogeochemical processes in an aquifer system.</title>
        <authorList>
            <person name="Anantharaman K."/>
            <person name="Brown C.T."/>
            <person name="Hug L.A."/>
            <person name="Sharon I."/>
            <person name="Castelle C.J."/>
            <person name="Probst A.J."/>
            <person name="Thomas B.C."/>
            <person name="Singh A."/>
            <person name="Wilkins M.J."/>
            <person name="Karaoz U."/>
            <person name="Brodie E.L."/>
            <person name="Williams K.H."/>
            <person name="Hubbard S.S."/>
            <person name="Banfield J.F."/>
        </authorList>
    </citation>
    <scope>NUCLEOTIDE SEQUENCE [LARGE SCALE GENOMIC DNA]</scope>
</reference>
<dbReference type="Proteomes" id="UP000177042">
    <property type="component" value="Unassembled WGS sequence"/>
</dbReference>
<feature type="transmembrane region" description="Helical" evidence="1">
    <location>
        <begin position="92"/>
        <end position="117"/>
    </location>
</feature>
<accession>A0A1F5J9H7</accession>
<dbReference type="EMBL" id="MFCX01000029">
    <property type="protein sequence ID" value="OGE25286.1"/>
    <property type="molecule type" value="Genomic_DNA"/>
</dbReference>
<feature type="transmembrane region" description="Helical" evidence="1">
    <location>
        <begin position="28"/>
        <end position="45"/>
    </location>
</feature>
<comment type="caution">
    <text evidence="2">The sequence shown here is derived from an EMBL/GenBank/DDBJ whole genome shotgun (WGS) entry which is preliminary data.</text>
</comment>
<keyword evidence="1" id="KW-0472">Membrane</keyword>
<evidence type="ECO:0000313" key="3">
    <source>
        <dbReference type="Proteomes" id="UP000177042"/>
    </source>
</evidence>
<gene>
    <name evidence="2" type="ORF">A3C26_04040</name>
</gene>
<feature type="transmembrane region" description="Helical" evidence="1">
    <location>
        <begin position="66"/>
        <end position="86"/>
    </location>
</feature>
<name>A0A1F5J9H7_9BACT</name>
<keyword evidence="1" id="KW-0812">Transmembrane</keyword>
<evidence type="ECO:0000256" key="1">
    <source>
        <dbReference type="SAM" id="Phobius"/>
    </source>
</evidence>